<evidence type="ECO:0000256" key="3">
    <source>
        <dbReference type="ARBA" id="ARBA00022840"/>
    </source>
</evidence>
<dbReference type="GO" id="GO:0004674">
    <property type="term" value="F:protein serine/threonine kinase activity"/>
    <property type="evidence" value="ECO:0007669"/>
    <property type="project" value="UniProtKB-KW"/>
</dbReference>
<reference evidence="4 5" key="1">
    <citation type="submission" date="2017-11" db="EMBL/GenBank/DDBJ databases">
        <title>De-novo sequencing of pomegranate (Punica granatum L.) genome.</title>
        <authorList>
            <person name="Akparov Z."/>
            <person name="Amiraslanov A."/>
            <person name="Hajiyeva S."/>
            <person name="Abbasov M."/>
            <person name="Kaur K."/>
            <person name="Hamwieh A."/>
            <person name="Solovyev V."/>
            <person name="Salamov A."/>
            <person name="Braich B."/>
            <person name="Kosarev P."/>
            <person name="Mahmoud A."/>
            <person name="Hajiyev E."/>
            <person name="Babayeva S."/>
            <person name="Izzatullayeva V."/>
            <person name="Mammadov A."/>
            <person name="Mammadov A."/>
            <person name="Sharifova S."/>
            <person name="Ojaghi J."/>
            <person name="Eynullazada K."/>
            <person name="Bayramov B."/>
            <person name="Abdulazimova A."/>
            <person name="Shahmuradov I."/>
        </authorList>
    </citation>
    <scope>NUCLEOTIDE SEQUENCE [LARGE SCALE GENOMIC DNA]</scope>
    <source>
        <strain evidence="5">cv. AG2017</strain>
        <tissue evidence="4">Leaf</tissue>
    </source>
</reference>
<dbReference type="Proteomes" id="UP000233551">
    <property type="component" value="Unassembled WGS sequence"/>
</dbReference>
<evidence type="ECO:0000313" key="4">
    <source>
        <dbReference type="EMBL" id="PKI64841.1"/>
    </source>
</evidence>
<dbReference type="PANTHER" id="PTHR47989">
    <property type="entry name" value="OS01G0750732 PROTEIN"/>
    <property type="match status" value="1"/>
</dbReference>
<proteinExistence type="predicted"/>
<accession>A0A2I0K8H8</accession>
<dbReference type="STRING" id="22663.A0A2I0K8H8"/>
<sequence>MERGGKGREGRESCIEFAKALIQLSLPNLSFPSISLHPFGGYRRIYVWEVGPVCLLVVWVQHCNLHGSAKTLTASDIENATDNFDAKSPMERYGAILLELLTDRTPVNMSQPLGQENLVGISKIAANASLSVQPEVSHQPFMGEVVQALKLVCSERDEARDCAGSRNSSQEVLSIDLEEVEGTSPALHGQCLDPNYGHDTEMGLSISDLFSTS</sequence>
<gene>
    <name evidence="4" type="ORF">CRG98_014756</name>
</gene>
<keyword evidence="1" id="KW-0418">Kinase</keyword>
<dbReference type="AlphaFoldDB" id="A0A2I0K8H8"/>
<dbReference type="PANTHER" id="PTHR47989:SF45">
    <property type="entry name" value="OS01G0709500 PROTEIN"/>
    <property type="match status" value="1"/>
</dbReference>
<keyword evidence="3" id="KW-0067">ATP-binding</keyword>
<keyword evidence="1" id="KW-0723">Serine/threonine-protein kinase</keyword>
<keyword evidence="2" id="KW-0547">Nucleotide-binding</keyword>
<dbReference type="GO" id="GO:0005524">
    <property type="term" value="F:ATP binding"/>
    <property type="evidence" value="ECO:0007669"/>
    <property type="project" value="UniProtKB-KW"/>
</dbReference>
<organism evidence="4 5">
    <name type="scientific">Punica granatum</name>
    <name type="common">Pomegranate</name>
    <dbReference type="NCBI Taxonomy" id="22663"/>
    <lineage>
        <taxon>Eukaryota</taxon>
        <taxon>Viridiplantae</taxon>
        <taxon>Streptophyta</taxon>
        <taxon>Embryophyta</taxon>
        <taxon>Tracheophyta</taxon>
        <taxon>Spermatophyta</taxon>
        <taxon>Magnoliopsida</taxon>
        <taxon>eudicotyledons</taxon>
        <taxon>Gunneridae</taxon>
        <taxon>Pentapetalae</taxon>
        <taxon>rosids</taxon>
        <taxon>malvids</taxon>
        <taxon>Myrtales</taxon>
        <taxon>Lythraceae</taxon>
        <taxon>Punica</taxon>
    </lineage>
</organism>
<keyword evidence="1" id="KW-0808">Transferase</keyword>
<dbReference type="EMBL" id="PGOL01000791">
    <property type="protein sequence ID" value="PKI64841.1"/>
    <property type="molecule type" value="Genomic_DNA"/>
</dbReference>
<comment type="caution">
    <text evidence="4">The sequence shown here is derived from an EMBL/GenBank/DDBJ whole genome shotgun (WGS) entry which is preliminary data.</text>
</comment>
<evidence type="ECO:0000313" key="5">
    <source>
        <dbReference type="Proteomes" id="UP000233551"/>
    </source>
</evidence>
<keyword evidence="5" id="KW-1185">Reference proteome</keyword>
<name>A0A2I0K8H8_PUNGR</name>
<evidence type="ECO:0000256" key="1">
    <source>
        <dbReference type="ARBA" id="ARBA00022527"/>
    </source>
</evidence>
<evidence type="ECO:0000256" key="2">
    <source>
        <dbReference type="ARBA" id="ARBA00022741"/>
    </source>
</evidence>
<protein>
    <submittedName>
        <fullName evidence="4">Uncharacterized protein</fullName>
    </submittedName>
</protein>